<dbReference type="Proteomes" id="UP000093561">
    <property type="component" value="Unassembled WGS sequence"/>
</dbReference>
<dbReference type="EMBL" id="ADBV01000489">
    <property type="protein sequence ID" value="EJW87119.1"/>
    <property type="molecule type" value="Genomic_DNA"/>
</dbReference>
<dbReference type="AlphaFoldDB" id="J9FIG8"/>
<evidence type="ECO:0000313" key="4">
    <source>
        <dbReference type="WBParaSite" id="maker-PairedContig_2543-snap-gene-0.9-mRNA-1"/>
    </source>
</evidence>
<accession>J9FIG8</accession>
<reference evidence="1" key="1">
    <citation type="submission" date="2012-08" db="EMBL/GenBank/DDBJ databases">
        <title>The Genome Sequence of Wuchereria bancrofti.</title>
        <authorList>
            <consortium name="The Broad Institute Genome Sequencing Platform"/>
            <consortium name="Broad Institute Genome Sequencing Center for Infectious Disease"/>
            <person name="Nutman T.B."/>
            <person name="Fink D.L."/>
            <person name="Russ C."/>
            <person name="Young S."/>
            <person name="Zeng Q."/>
            <person name="Koehrsen M."/>
            <person name="Alvarado L."/>
            <person name="Berlin A."/>
            <person name="Borenstein D."/>
            <person name="Chapman S.B."/>
            <person name="Chen Z."/>
            <person name="Engels R."/>
            <person name="Freedman E."/>
            <person name="Gellesch M."/>
            <person name="Goldberg J."/>
            <person name="Griggs A."/>
            <person name="Gujja S."/>
            <person name="Heilman E.R."/>
            <person name="Heiman D."/>
            <person name="Hepburn T."/>
            <person name="Howarth C."/>
            <person name="Jen D."/>
            <person name="Larson L."/>
            <person name="Lewis B."/>
            <person name="Mehta T."/>
            <person name="Park D."/>
            <person name="Pearson M."/>
            <person name="Richards J."/>
            <person name="Roberts A."/>
            <person name="Saif S."/>
            <person name="Shea T."/>
            <person name="Shenoy N."/>
            <person name="Sisk P."/>
            <person name="Stolte C."/>
            <person name="Sykes S."/>
            <person name="Walk T."/>
            <person name="White J."/>
            <person name="Yandava C."/>
            <person name="Haas B."/>
            <person name="Henn M.R."/>
            <person name="Nusbaum C."/>
            <person name="Birren B."/>
        </authorList>
    </citation>
    <scope>NUCLEOTIDE SEQUENCE</scope>
</reference>
<proteinExistence type="predicted"/>
<reference evidence="2" key="2">
    <citation type="submission" date="2012-08" db="EMBL/GenBank/DDBJ databases">
        <title>The Genome Sequence of Wuchereria bancrofti.</title>
        <authorList>
            <person name="Nutman T.B."/>
            <person name="Fink D.L."/>
            <person name="Russ C."/>
            <person name="Young S."/>
            <person name="Zeng Q."/>
            <person name="Koehrsen M."/>
            <person name="Alvarado L."/>
            <person name="Berlin A."/>
            <person name="Chapman S.B."/>
            <person name="Chen Z."/>
            <person name="Freedman E."/>
            <person name="Gellesch M."/>
            <person name="Goldberg J."/>
            <person name="Griggs A."/>
            <person name="Gujja S."/>
            <person name="Heilman E.R."/>
            <person name="Heiman D."/>
            <person name="Hepburn T."/>
            <person name="Howarth C."/>
            <person name="Jen D."/>
            <person name="Larson L."/>
            <person name="Lewis B."/>
            <person name="Mehta T."/>
            <person name="Park D."/>
            <person name="Pearson M."/>
            <person name="Roberts A."/>
            <person name="Saif S."/>
            <person name="Shea T."/>
            <person name="Shenoy N."/>
            <person name="Sisk P."/>
            <person name="Stolte C."/>
            <person name="Sykes S."/>
            <person name="Walk T."/>
            <person name="White J."/>
            <person name="Yandava C."/>
            <person name="Haas B."/>
            <person name="Henn M.R."/>
            <person name="Nusbaum C."/>
            <person name="Birren B."/>
        </authorList>
    </citation>
    <scope>NUCLEOTIDE SEQUENCE [LARGE SCALE GENOMIC DNA]</scope>
    <source>
        <strain evidence="2">NA</strain>
    </source>
</reference>
<evidence type="ECO:0000313" key="3">
    <source>
        <dbReference type="Proteomes" id="UP000093561"/>
    </source>
</evidence>
<gene>
    <name evidence="1" type="ORF">WUBG_01971</name>
</gene>
<name>J9FIG8_WUCBA</name>
<reference evidence="3" key="3">
    <citation type="submission" date="2015-03" db="EMBL/GenBank/DDBJ databases">
        <title>Wuchereria bancrofti Genome Sequencing Papua New Guinea Strain.</title>
        <authorList>
            <person name="Small S.T."/>
            <person name="Serre D."/>
            <person name="Zimmerman P.A."/>
        </authorList>
    </citation>
    <scope>NUCLEOTIDE SEQUENCE [LARGE SCALE GENOMIC DNA]</scope>
    <source>
        <strain evidence="3">pt0022</strain>
    </source>
</reference>
<sequence length="269" mass="29802">MITVNSLEKNRKLGESVRCLREQGLTFSQISQELKQPLSTCYSAMRSLKLSKDYTETLKMVVKKKKRDYTGSLQSGGSCCSSSESDQLVDESPSVQTSSSFTLSSPTYATYGLTSTTNQLLHAVNKSIEAAPWHQQLRCNMKNEGEGEERRITTDQSSTTFPVATASFTDTETISSFVPYREINPESTCFLEEAKRIASATPFKGNDSVKVTVLEENAENAITQKLTWALEQLENSKKPDEIVQLMNVVASALNILNSLKVKDNTTPQI</sequence>
<evidence type="ECO:0000313" key="2">
    <source>
        <dbReference type="Proteomes" id="UP000004810"/>
    </source>
</evidence>
<dbReference type="WBParaSite" id="maker-PairedContig_2543-snap-gene-0.9-mRNA-1">
    <property type="protein sequence ID" value="maker-PairedContig_2543-snap-gene-0.9-mRNA-1"/>
    <property type="gene ID" value="maker-PairedContig_2543-snap-gene-0.9"/>
</dbReference>
<dbReference type="WBParaSite" id="mrna-Wban_09997">
    <property type="protein sequence ID" value="mrna-Wban_09997"/>
    <property type="gene ID" value="Wban_09997"/>
</dbReference>
<protein>
    <submittedName>
        <fullName evidence="1 4">Uncharacterized protein</fullName>
    </submittedName>
</protein>
<evidence type="ECO:0000313" key="1">
    <source>
        <dbReference type="EMBL" id="EJW87119.1"/>
    </source>
</evidence>
<dbReference type="Proteomes" id="UP000004810">
    <property type="component" value="Unassembled WGS sequence"/>
</dbReference>
<organism evidence="1 2">
    <name type="scientific">Wuchereria bancrofti</name>
    <dbReference type="NCBI Taxonomy" id="6293"/>
    <lineage>
        <taxon>Eukaryota</taxon>
        <taxon>Metazoa</taxon>
        <taxon>Ecdysozoa</taxon>
        <taxon>Nematoda</taxon>
        <taxon>Chromadorea</taxon>
        <taxon>Rhabditida</taxon>
        <taxon>Spirurina</taxon>
        <taxon>Spiruromorpha</taxon>
        <taxon>Filarioidea</taxon>
        <taxon>Onchocercidae</taxon>
        <taxon>Wuchereria</taxon>
    </lineage>
</organism>
<evidence type="ECO:0000313" key="5">
    <source>
        <dbReference type="WBParaSite" id="mrna-Wban_09997"/>
    </source>
</evidence>
<reference evidence="5" key="5">
    <citation type="submission" date="2024-02" db="UniProtKB">
        <authorList>
            <consortium name="WormBaseParasite"/>
        </authorList>
    </citation>
    <scope>IDENTIFICATION</scope>
    <source>
        <strain evidence="4 5">pt0022</strain>
    </source>
</reference>
<reference evidence="3" key="4">
    <citation type="journal article" date="2016" name="Mol. Ecol.">
        <title>Population genomics of the filarial nematode parasite Wuchereria bancrofti from mosquitoes.</title>
        <authorList>
            <person name="Small S.T."/>
            <person name="Reimer L.J."/>
            <person name="Tisch D.J."/>
            <person name="King C.L."/>
            <person name="Christensen B.M."/>
            <person name="Siba P.M."/>
            <person name="Kazura J.W."/>
            <person name="Serre D."/>
            <person name="Zimmerman P.A."/>
        </authorList>
    </citation>
    <scope>NUCLEOTIDE SEQUENCE</scope>
    <source>
        <strain evidence="3">pt0022</strain>
    </source>
</reference>